<dbReference type="InterPro" id="IPR011990">
    <property type="entry name" value="TPR-like_helical_dom_sf"/>
</dbReference>
<feature type="repeat" description="PPR" evidence="2">
    <location>
        <begin position="92"/>
        <end position="126"/>
    </location>
</feature>
<evidence type="ECO:0000313" key="4">
    <source>
        <dbReference type="EMBL" id="ERN16632.1"/>
    </source>
</evidence>
<dbReference type="GO" id="GO:0003723">
    <property type="term" value="F:RNA binding"/>
    <property type="evidence" value="ECO:0007669"/>
    <property type="project" value="InterPro"/>
</dbReference>
<dbReference type="Gene3D" id="1.25.40.10">
    <property type="entry name" value="Tetratricopeptide repeat domain"/>
    <property type="match status" value="5"/>
</dbReference>
<feature type="compositionally biased region" description="Pro residues" evidence="3">
    <location>
        <begin position="13"/>
        <end position="23"/>
    </location>
</feature>
<dbReference type="GO" id="GO:0009451">
    <property type="term" value="P:RNA modification"/>
    <property type="evidence" value="ECO:0007669"/>
    <property type="project" value="InterPro"/>
</dbReference>
<protein>
    <recommendedName>
        <fullName evidence="6">Pentacotripeptide-repeat region of PRORP domain-containing protein</fullName>
    </recommendedName>
</protein>
<dbReference type="Pfam" id="PF13041">
    <property type="entry name" value="PPR_2"/>
    <property type="match status" value="2"/>
</dbReference>
<accession>U5D5D8</accession>
<feature type="region of interest" description="Disordered" evidence="3">
    <location>
        <begin position="1"/>
        <end position="38"/>
    </location>
</feature>
<dbReference type="AlphaFoldDB" id="U5D5D8"/>
<evidence type="ECO:0000256" key="2">
    <source>
        <dbReference type="PROSITE-ProRule" id="PRU00708"/>
    </source>
</evidence>
<dbReference type="FunFam" id="1.25.40.10:FF:000343">
    <property type="entry name" value="Pentatricopeptide repeat-containing protein At3g58590"/>
    <property type="match status" value="1"/>
</dbReference>
<evidence type="ECO:0000256" key="3">
    <source>
        <dbReference type="SAM" id="MobiDB-lite"/>
    </source>
</evidence>
<feature type="compositionally biased region" description="Polar residues" evidence="3">
    <location>
        <begin position="24"/>
        <end position="38"/>
    </location>
</feature>
<name>U5D5D8_AMBTC</name>
<reference evidence="5" key="1">
    <citation type="journal article" date="2013" name="Science">
        <title>The Amborella genome and the evolution of flowering plants.</title>
        <authorList>
            <consortium name="Amborella Genome Project"/>
        </authorList>
    </citation>
    <scope>NUCLEOTIDE SEQUENCE [LARGE SCALE GENOMIC DNA]</scope>
</reference>
<dbReference type="NCBIfam" id="TIGR00756">
    <property type="entry name" value="PPR"/>
    <property type="match status" value="7"/>
</dbReference>
<dbReference type="OMA" id="TMILRYA"/>
<dbReference type="InterPro" id="IPR046960">
    <property type="entry name" value="PPR_At4g14850-like_plant"/>
</dbReference>
<feature type="repeat" description="PPR" evidence="2">
    <location>
        <begin position="162"/>
        <end position="196"/>
    </location>
</feature>
<feature type="repeat" description="PPR" evidence="2">
    <location>
        <begin position="430"/>
        <end position="464"/>
    </location>
</feature>
<dbReference type="FunFam" id="1.25.40.10:FF:000031">
    <property type="entry name" value="Pentatricopeptide repeat-containing protein mitochondrial"/>
    <property type="match status" value="1"/>
</dbReference>
<feature type="repeat" description="PPR" evidence="2">
    <location>
        <begin position="326"/>
        <end position="360"/>
    </location>
</feature>
<evidence type="ECO:0008006" key="6">
    <source>
        <dbReference type="Google" id="ProtNLM"/>
    </source>
</evidence>
<sequence length="654" mass="73516">MVGSVQLLQVEPPTSPNRQPQPPDHSSLSAPGHSPTTLSLQRGKQLHALLCKQPQLISPHDRLQLLSLYARHGALREAELAFLTTPHNHSNSSFSWNLIIRAFTSSGFYSDVLNIFVEMLESNSLPNRFTLPFVFKSCAVLQCLGPVRDIHTLVFKADCQFDVYVCSSLIDAYAKCGRVCEARRVFDRMGERNIVTWNSMIASYARNGFLEEAMCLLYEMSREFGASVSSWNSLIAGCSEANAELVLECFALMSSASVKPNLNTLNTILPLLPTFASLDHCREIHCFVIRNGIPDHGIVSVLVILYAHHCCMDCALRVFEDIQLKSTAVWNTMIAGFVDINRLDQAFEMVREMKRLSSERPDRSTLTLLLPELHRLGTQASKLGDCIHAYTYRNGLELDTSVFNALVAMYGRSRRIEISRKVFERTQGKDIVSWNTMLSNYVNSGYFNQAFHLFSRMHTEDARPDEFTIPSVLQSCGHFASVQGGSSVHAYAFKGGFIDDLCVENSLIDMYGKCGFVEFAEKVFREMRQRDFVSWNAMISCYAANKHPNETLSLFESMQNQGWRPNGVTFVAILSACSRGGFVDQSLEYLALMSSKMLKRTKQWIPFFLYAKGLKSINCTFENSGSLFLLQTSSVGMLRECCYGVCTLCKLVPQ</sequence>
<proteinExistence type="predicted"/>
<dbReference type="PROSITE" id="PS51375">
    <property type="entry name" value="PPR"/>
    <property type="match status" value="6"/>
</dbReference>
<evidence type="ECO:0000313" key="5">
    <source>
        <dbReference type="Proteomes" id="UP000017836"/>
    </source>
</evidence>
<dbReference type="HOGENOM" id="CLU_002706_30_5_1"/>
<evidence type="ECO:0000256" key="1">
    <source>
        <dbReference type="ARBA" id="ARBA00022737"/>
    </source>
</evidence>
<dbReference type="Gramene" id="ERN16632">
    <property type="protein sequence ID" value="ERN16632"/>
    <property type="gene ID" value="AMTR_s00051p00085060"/>
</dbReference>
<dbReference type="FunFam" id="1.25.40.10:FF:000682">
    <property type="entry name" value="Pentatricopeptide repeat-containing protein At3g16610"/>
    <property type="match status" value="1"/>
</dbReference>
<dbReference type="PANTHER" id="PTHR47926:SF452">
    <property type="entry name" value="PENTATRICOPEPTIDE REPEAT-CONTAINING PROTEIN"/>
    <property type="match status" value="1"/>
</dbReference>
<feature type="repeat" description="PPR" evidence="2">
    <location>
        <begin position="500"/>
        <end position="530"/>
    </location>
</feature>
<dbReference type="InterPro" id="IPR002885">
    <property type="entry name" value="PPR_rpt"/>
</dbReference>
<keyword evidence="1" id="KW-0677">Repeat</keyword>
<gene>
    <name evidence="4" type="ORF">AMTR_s00051p00085060</name>
</gene>
<dbReference type="Proteomes" id="UP000017836">
    <property type="component" value="Unassembled WGS sequence"/>
</dbReference>
<keyword evidence="5" id="KW-1185">Reference proteome</keyword>
<feature type="repeat" description="PPR" evidence="2">
    <location>
        <begin position="531"/>
        <end position="565"/>
    </location>
</feature>
<dbReference type="Pfam" id="PF01535">
    <property type="entry name" value="PPR"/>
    <property type="match status" value="4"/>
</dbReference>
<dbReference type="eggNOG" id="KOG4197">
    <property type="taxonomic scope" value="Eukaryota"/>
</dbReference>
<dbReference type="EMBL" id="KI392418">
    <property type="protein sequence ID" value="ERN16632.1"/>
    <property type="molecule type" value="Genomic_DNA"/>
</dbReference>
<dbReference type="PANTHER" id="PTHR47926">
    <property type="entry name" value="PENTATRICOPEPTIDE REPEAT-CONTAINING PROTEIN"/>
    <property type="match status" value="1"/>
</dbReference>
<organism evidence="4 5">
    <name type="scientific">Amborella trichopoda</name>
    <dbReference type="NCBI Taxonomy" id="13333"/>
    <lineage>
        <taxon>Eukaryota</taxon>
        <taxon>Viridiplantae</taxon>
        <taxon>Streptophyta</taxon>
        <taxon>Embryophyta</taxon>
        <taxon>Tracheophyta</taxon>
        <taxon>Spermatophyta</taxon>
        <taxon>Magnoliopsida</taxon>
        <taxon>Amborellales</taxon>
        <taxon>Amborellaceae</taxon>
        <taxon>Amborella</taxon>
    </lineage>
</organism>